<feature type="chain" id="PRO_5046668862" evidence="4">
    <location>
        <begin position="19"/>
        <end position="168"/>
    </location>
</feature>
<dbReference type="SMART" id="SM00935">
    <property type="entry name" value="OmpH"/>
    <property type="match status" value="1"/>
</dbReference>
<evidence type="ECO:0000256" key="1">
    <source>
        <dbReference type="ARBA" id="ARBA00009091"/>
    </source>
</evidence>
<organism evidence="5 6">
    <name type="scientific">Bacteriovorax antarcticus</name>
    <dbReference type="NCBI Taxonomy" id="3088717"/>
    <lineage>
        <taxon>Bacteria</taxon>
        <taxon>Pseudomonadati</taxon>
        <taxon>Bdellovibrionota</taxon>
        <taxon>Bacteriovoracia</taxon>
        <taxon>Bacteriovoracales</taxon>
        <taxon>Bacteriovoracaceae</taxon>
        <taxon>Bacteriovorax</taxon>
    </lineage>
</organism>
<feature type="signal peptide" evidence="4">
    <location>
        <begin position="1"/>
        <end position="18"/>
    </location>
</feature>
<protein>
    <submittedName>
        <fullName evidence="5">OmpH family outer membrane protein</fullName>
    </submittedName>
</protein>
<gene>
    <name evidence="5" type="ORF">SHI21_04555</name>
</gene>
<dbReference type="EMBL" id="JAYGJQ010000001">
    <property type="protein sequence ID" value="MEA9355454.1"/>
    <property type="molecule type" value="Genomic_DNA"/>
</dbReference>
<keyword evidence="3" id="KW-0175">Coiled coil</keyword>
<dbReference type="Proteomes" id="UP001302274">
    <property type="component" value="Unassembled WGS sequence"/>
</dbReference>
<feature type="coiled-coil region" evidence="3">
    <location>
        <begin position="48"/>
        <end position="92"/>
    </location>
</feature>
<evidence type="ECO:0000313" key="6">
    <source>
        <dbReference type="Proteomes" id="UP001302274"/>
    </source>
</evidence>
<comment type="similarity">
    <text evidence="1">Belongs to the Skp family.</text>
</comment>
<evidence type="ECO:0000256" key="2">
    <source>
        <dbReference type="ARBA" id="ARBA00022729"/>
    </source>
</evidence>
<proteinExistence type="inferred from homology"/>
<reference evidence="5 6" key="1">
    <citation type="submission" date="2023-11" db="EMBL/GenBank/DDBJ databases">
        <title>A Novel Polar Bacteriovorax (B. antarcticus) Isolated from the Biocrust in Antarctica.</title>
        <authorList>
            <person name="Mun W."/>
            <person name="Choi S.Y."/>
            <person name="Mitchell R.J."/>
        </authorList>
    </citation>
    <scope>NUCLEOTIDE SEQUENCE [LARGE SCALE GENOMIC DNA]</scope>
    <source>
        <strain evidence="5 6">PP10</strain>
    </source>
</reference>
<evidence type="ECO:0000313" key="5">
    <source>
        <dbReference type="EMBL" id="MEA9355454.1"/>
    </source>
</evidence>
<dbReference type="InterPro" id="IPR024930">
    <property type="entry name" value="Skp_dom_sf"/>
</dbReference>
<sequence>MKAMIAVLALVMTSSAFSAVSVGKVDVQKVLITVNQGVAVRDQLKKSFDEKQTILKKEEDAIKKLQDDYSKKASVINEKEKAKKEKEIQEKIIAIQQKTSGFQKEIQDMEQKLKTPILERVKTIVDEVSKAADVDLVYEAATAPILYARTEKDLTDEVVKAYNKKFAK</sequence>
<name>A0ABU5VSW9_9BACT</name>
<dbReference type="PANTHER" id="PTHR35089">
    <property type="entry name" value="CHAPERONE PROTEIN SKP"/>
    <property type="match status" value="1"/>
</dbReference>
<evidence type="ECO:0000256" key="3">
    <source>
        <dbReference type="SAM" id="Coils"/>
    </source>
</evidence>
<accession>A0ABU5VSW9</accession>
<dbReference type="PANTHER" id="PTHR35089:SF1">
    <property type="entry name" value="CHAPERONE PROTEIN SKP"/>
    <property type="match status" value="1"/>
</dbReference>
<dbReference type="InterPro" id="IPR005632">
    <property type="entry name" value="Chaperone_Skp"/>
</dbReference>
<dbReference type="RefSeq" id="WP_323575010.1">
    <property type="nucleotide sequence ID" value="NZ_JAYGJQ010000001.1"/>
</dbReference>
<keyword evidence="6" id="KW-1185">Reference proteome</keyword>
<dbReference type="Pfam" id="PF03938">
    <property type="entry name" value="OmpH"/>
    <property type="match status" value="1"/>
</dbReference>
<dbReference type="SUPFAM" id="SSF111384">
    <property type="entry name" value="OmpH-like"/>
    <property type="match status" value="1"/>
</dbReference>
<comment type="caution">
    <text evidence="5">The sequence shown here is derived from an EMBL/GenBank/DDBJ whole genome shotgun (WGS) entry which is preliminary data.</text>
</comment>
<dbReference type="Gene3D" id="3.30.910.20">
    <property type="entry name" value="Skp domain"/>
    <property type="match status" value="1"/>
</dbReference>
<evidence type="ECO:0000256" key="4">
    <source>
        <dbReference type="SAM" id="SignalP"/>
    </source>
</evidence>
<keyword evidence="2 4" id="KW-0732">Signal</keyword>